<protein>
    <submittedName>
        <fullName evidence="2">Uncharacterized protein</fullName>
    </submittedName>
</protein>
<gene>
    <name evidence="2" type="ORF">KC19_VG204100</name>
</gene>
<feature type="compositionally biased region" description="Low complexity" evidence="1">
    <location>
        <begin position="142"/>
        <end position="152"/>
    </location>
</feature>
<feature type="compositionally biased region" description="Polar residues" evidence="1">
    <location>
        <begin position="159"/>
        <end position="178"/>
    </location>
</feature>
<organism evidence="2 3">
    <name type="scientific">Ceratodon purpureus</name>
    <name type="common">Fire moss</name>
    <name type="synonym">Dicranum purpureum</name>
    <dbReference type="NCBI Taxonomy" id="3225"/>
    <lineage>
        <taxon>Eukaryota</taxon>
        <taxon>Viridiplantae</taxon>
        <taxon>Streptophyta</taxon>
        <taxon>Embryophyta</taxon>
        <taxon>Bryophyta</taxon>
        <taxon>Bryophytina</taxon>
        <taxon>Bryopsida</taxon>
        <taxon>Dicranidae</taxon>
        <taxon>Pseudoditrichales</taxon>
        <taxon>Ditrichaceae</taxon>
        <taxon>Ceratodon</taxon>
    </lineage>
</organism>
<feature type="compositionally biased region" description="Low complexity" evidence="1">
    <location>
        <begin position="111"/>
        <end position="130"/>
    </location>
</feature>
<feature type="region of interest" description="Disordered" evidence="1">
    <location>
        <begin position="110"/>
        <end position="130"/>
    </location>
</feature>
<accession>A0A8T0HSB2</accession>
<comment type="caution">
    <text evidence="2">The sequence shown here is derived from an EMBL/GenBank/DDBJ whole genome shotgun (WGS) entry which is preliminary data.</text>
</comment>
<evidence type="ECO:0000313" key="2">
    <source>
        <dbReference type="EMBL" id="KAG0573726.1"/>
    </source>
</evidence>
<dbReference type="Proteomes" id="UP000822688">
    <property type="component" value="Chromosome V"/>
</dbReference>
<keyword evidence="3" id="KW-1185">Reference proteome</keyword>
<feature type="region of interest" description="Disordered" evidence="1">
    <location>
        <begin position="142"/>
        <end position="178"/>
    </location>
</feature>
<evidence type="ECO:0000313" key="3">
    <source>
        <dbReference type="Proteomes" id="UP000822688"/>
    </source>
</evidence>
<name>A0A8T0HSB2_CERPU</name>
<dbReference type="EMBL" id="CM026426">
    <property type="protein sequence ID" value="KAG0573726.1"/>
    <property type="molecule type" value="Genomic_DNA"/>
</dbReference>
<dbReference type="AlphaFoldDB" id="A0A8T0HSB2"/>
<evidence type="ECO:0000256" key="1">
    <source>
        <dbReference type="SAM" id="MobiDB-lite"/>
    </source>
</evidence>
<reference evidence="2" key="1">
    <citation type="submission" date="2020-06" db="EMBL/GenBank/DDBJ databases">
        <title>WGS assembly of Ceratodon purpureus strain R40.</title>
        <authorList>
            <person name="Carey S.B."/>
            <person name="Jenkins J."/>
            <person name="Shu S."/>
            <person name="Lovell J.T."/>
            <person name="Sreedasyam A."/>
            <person name="Maumus F."/>
            <person name="Tiley G.P."/>
            <person name="Fernandez-Pozo N."/>
            <person name="Barry K."/>
            <person name="Chen C."/>
            <person name="Wang M."/>
            <person name="Lipzen A."/>
            <person name="Daum C."/>
            <person name="Saski C.A."/>
            <person name="Payton A.C."/>
            <person name="Mcbreen J.C."/>
            <person name="Conrad R.E."/>
            <person name="Kollar L.M."/>
            <person name="Olsson S."/>
            <person name="Huttunen S."/>
            <person name="Landis J.B."/>
            <person name="Wickett N.J."/>
            <person name="Johnson M.G."/>
            <person name="Rensing S.A."/>
            <person name="Grimwood J."/>
            <person name="Schmutz J."/>
            <person name="Mcdaniel S.F."/>
        </authorList>
    </citation>
    <scope>NUCLEOTIDE SEQUENCE</scope>
    <source>
        <strain evidence="2">R40</strain>
    </source>
</reference>
<proteinExistence type="predicted"/>
<sequence>MDQEYGHGGFKKQIRSLVLGLQTQPSWPESTECAEKVEAMLSTAVLHLADLWNMLTLEFSEGVAFDPDTALLTPVAEIPPGVLTAMRSKLENSLEWCQLARSRLRDITQLSNSTDSSSSPSIKRVSSFPSTTRHLKAQQLNNNNNQWQSGSNGAMGSESKFTNFASPSPRSQVGVQNV</sequence>